<feature type="transmembrane region" description="Helical" evidence="6">
    <location>
        <begin position="93"/>
        <end position="111"/>
    </location>
</feature>
<dbReference type="GO" id="GO:0102031">
    <property type="term" value="F:4-acetamido-4,6-dideoxy-D-galactose transferase activity"/>
    <property type="evidence" value="ECO:0007669"/>
    <property type="project" value="UniProtKB-EC"/>
</dbReference>
<evidence type="ECO:0000256" key="6">
    <source>
        <dbReference type="SAM" id="Phobius"/>
    </source>
</evidence>
<evidence type="ECO:0000313" key="8">
    <source>
        <dbReference type="EMBL" id="MDP2538708.1"/>
    </source>
</evidence>
<keyword evidence="1" id="KW-1003">Cell membrane</keyword>
<reference evidence="7 9" key="3">
    <citation type="journal article" date="2024" name="Syst. Appl. Microbiol.">
        <title>Helicobacter cappadocius sp. nov., from lizards: The first psychrotrophic Helicobacter species.</title>
        <authorList>
            <person name="Aydin F."/>
            <person name="Tarhane S."/>
            <person name="Karakaya E."/>
            <person name="Abay S."/>
            <person name="Kayman T."/>
            <person name="Guran O."/>
            <person name="Bozkurt E."/>
            <person name="Uzum N."/>
            <person name="Avci A."/>
            <person name="Olgun K."/>
            <person name="Jablonski D."/>
            <person name="Guran C."/>
            <person name="Burcin Saticioglu I."/>
        </authorList>
    </citation>
    <scope>NUCLEOTIDE SEQUENCE [LARGE SCALE GENOMIC DNA]</scope>
    <source>
        <strain evidence="7">Faydin-H75</strain>
        <strain evidence="9">faydin-H76</strain>
    </source>
</reference>
<dbReference type="EMBL" id="JAUYZK010000003">
    <property type="protein sequence ID" value="MDP2538708.1"/>
    <property type="molecule type" value="Genomic_DNA"/>
</dbReference>
<evidence type="ECO:0000313" key="9">
    <source>
        <dbReference type="Proteomes" id="UP001177258"/>
    </source>
</evidence>
<keyword evidence="10" id="KW-1185">Reference proteome</keyword>
<keyword evidence="3 8" id="KW-0328">Glycosyltransferase</keyword>
<evidence type="ECO:0000313" key="10">
    <source>
        <dbReference type="Proteomes" id="UP001240777"/>
    </source>
</evidence>
<dbReference type="RefSeq" id="WP_305517009.1">
    <property type="nucleotide sequence ID" value="NZ_JAUPEV010000005.1"/>
</dbReference>
<evidence type="ECO:0000313" key="7">
    <source>
        <dbReference type="EMBL" id="MDO7253166.1"/>
    </source>
</evidence>
<evidence type="ECO:0000256" key="1">
    <source>
        <dbReference type="ARBA" id="ARBA00022475"/>
    </source>
</evidence>
<gene>
    <name evidence="7" type="ORF">Q5I04_04485</name>
    <name evidence="8" type="ORF">Q5I06_02780</name>
</gene>
<dbReference type="Proteomes" id="UP001177258">
    <property type="component" value="Unassembled WGS sequence"/>
</dbReference>
<evidence type="ECO:0000256" key="4">
    <source>
        <dbReference type="ARBA" id="ARBA00022679"/>
    </source>
</evidence>
<dbReference type="GO" id="GO:0008417">
    <property type="term" value="F:fucosyltransferase activity"/>
    <property type="evidence" value="ECO:0007669"/>
    <property type="project" value="InterPro"/>
</dbReference>
<keyword evidence="5 6" id="KW-0472">Membrane</keyword>
<dbReference type="Pfam" id="PF07429">
    <property type="entry name" value="Glyco_transf_56"/>
    <property type="match status" value="1"/>
</dbReference>
<dbReference type="AlphaFoldDB" id="A0AA90Q1Y6"/>
<keyword evidence="4 8" id="KW-0808">Transferase</keyword>
<name>A0AA90Q1Y6_9HELI</name>
<sequence>MQKIHTKKEIQASRIHILVLEKFIPTFLAHAKEYLDFSSHIFIIFASDENLKKFAIPEIELLNKNIIILNTNIQGRFKKYSLLAKYIYHAKKIYLHGLWVIYANIILALFFHKLKQCHWLIWGGDLYEYQTNKKYSKKEFLRRFIIKRFGSITPVVYGDYKLAQKYYKTRAKCVGEMFYMQFYEKYEALWNAKTLPKDKTIIQVGNSATSSNHHKEVLELLYPYKDKINIILPLSYGEEDYCVEIKKFACEKFGDSAHILEDFIPLEEYNKILKSTDIAIFATNRQQAMGNIFVLLFLGKKIYLKEGYTHYEFLKQKGFRIFDIKEFNLNKLSIDEALHNKNLILSEYSMQKQIQNFRYVFDS</sequence>
<comment type="caution">
    <text evidence="8">The sequence shown here is derived from an EMBL/GenBank/DDBJ whole genome shotgun (WGS) entry which is preliminary data.</text>
</comment>
<accession>A0AA90Q1Y6</accession>
<evidence type="ECO:0000256" key="3">
    <source>
        <dbReference type="ARBA" id="ARBA00022676"/>
    </source>
</evidence>
<reference evidence="7" key="2">
    <citation type="submission" date="2023-07" db="EMBL/GenBank/DDBJ databases">
        <authorList>
            <person name="Aydin F."/>
            <person name="Tarhane S."/>
            <person name="Saticioglu I.B."/>
            <person name="Karakaya E."/>
            <person name="Abay S."/>
            <person name="Guran O."/>
            <person name="Bozkurt E."/>
            <person name="Uzum N."/>
            <person name="Olgun K."/>
            <person name="Jablonski D."/>
        </authorList>
    </citation>
    <scope>NUCLEOTIDE SEQUENCE</scope>
    <source>
        <strain evidence="7">Faydin-H75</strain>
    </source>
</reference>
<dbReference type="Proteomes" id="UP001240777">
    <property type="component" value="Unassembled WGS sequence"/>
</dbReference>
<organism evidence="8 9">
    <name type="scientific">Helicobacter cappadocius</name>
    <dbReference type="NCBI Taxonomy" id="3063998"/>
    <lineage>
        <taxon>Bacteria</taxon>
        <taxon>Pseudomonadati</taxon>
        <taxon>Campylobacterota</taxon>
        <taxon>Epsilonproteobacteria</taxon>
        <taxon>Campylobacterales</taxon>
        <taxon>Helicobacteraceae</taxon>
        <taxon>Helicobacter</taxon>
    </lineage>
</organism>
<evidence type="ECO:0000256" key="2">
    <source>
        <dbReference type="ARBA" id="ARBA00022519"/>
    </source>
</evidence>
<reference evidence="8 10" key="1">
    <citation type="submission" date="2023-07" db="EMBL/GenBank/DDBJ databases">
        <title>Unpublished Manusciprt.</title>
        <authorList>
            <person name="Aydin F."/>
            <person name="Tarhane S."/>
            <person name="Saticioglu I.B."/>
            <person name="Karakaya E."/>
            <person name="Abay S."/>
            <person name="Guran O."/>
            <person name="Bozkurt E."/>
            <person name="Uzum N."/>
            <person name="Olgun K."/>
            <person name="Jablonski D."/>
        </authorList>
    </citation>
    <scope>NUCLEOTIDE SEQUENCE</scope>
    <source>
        <strain evidence="10">faydin-H75</strain>
        <strain evidence="8">Faydin-H76</strain>
    </source>
</reference>
<proteinExistence type="predicted"/>
<keyword evidence="2" id="KW-0997">Cell inner membrane</keyword>
<keyword evidence="6" id="KW-0812">Transmembrane</keyword>
<evidence type="ECO:0000256" key="5">
    <source>
        <dbReference type="ARBA" id="ARBA00023136"/>
    </source>
</evidence>
<keyword evidence="6" id="KW-1133">Transmembrane helix</keyword>
<protein>
    <submittedName>
        <fullName evidence="8">TDP-N-acetylfucosamine:lipid II N-acetylfucosaminyltransferase</fullName>
        <ecNumber evidence="8">2.4.1.325</ecNumber>
    </submittedName>
</protein>
<dbReference type="InterPro" id="IPR009993">
    <property type="entry name" value="WecF"/>
</dbReference>
<dbReference type="EMBL" id="JAUPEV010000005">
    <property type="protein sequence ID" value="MDO7253166.1"/>
    <property type="molecule type" value="Genomic_DNA"/>
</dbReference>
<dbReference type="GO" id="GO:0009246">
    <property type="term" value="P:enterobacterial common antigen biosynthetic process"/>
    <property type="evidence" value="ECO:0007669"/>
    <property type="project" value="InterPro"/>
</dbReference>
<dbReference type="EC" id="2.4.1.325" evidence="8"/>